<evidence type="ECO:0000256" key="1">
    <source>
        <dbReference type="ARBA" id="ARBA00022737"/>
    </source>
</evidence>
<evidence type="ECO:0000256" key="4">
    <source>
        <dbReference type="SAM" id="MobiDB-lite"/>
    </source>
</evidence>
<dbReference type="STRING" id="2163413.A0A4P6XS78"/>
<evidence type="ECO:0000313" key="5">
    <source>
        <dbReference type="EMBL" id="QBM90350.1"/>
    </source>
</evidence>
<dbReference type="AlphaFoldDB" id="A0A4P6XS78"/>
<accession>A0A4P6XS78</accession>
<organism evidence="5 6">
    <name type="scientific">Metschnikowia aff. pulcherrima</name>
    <dbReference type="NCBI Taxonomy" id="2163413"/>
    <lineage>
        <taxon>Eukaryota</taxon>
        <taxon>Fungi</taxon>
        <taxon>Dikarya</taxon>
        <taxon>Ascomycota</taxon>
        <taxon>Saccharomycotina</taxon>
        <taxon>Pichiomycetes</taxon>
        <taxon>Metschnikowiaceae</taxon>
        <taxon>Metschnikowia</taxon>
    </lineage>
</organism>
<feature type="repeat" description="ANK" evidence="3">
    <location>
        <begin position="47"/>
        <end position="69"/>
    </location>
</feature>
<dbReference type="InterPro" id="IPR002110">
    <property type="entry name" value="Ankyrin_rpt"/>
</dbReference>
<dbReference type="EMBL" id="CP034460">
    <property type="protein sequence ID" value="QBM90350.1"/>
    <property type="molecule type" value="Genomic_DNA"/>
</dbReference>
<dbReference type="PANTHER" id="PTHR24188:SF29">
    <property type="entry name" value="GH09064P"/>
    <property type="match status" value="1"/>
</dbReference>
<evidence type="ECO:0000313" key="6">
    <source>
        <dbReference type="Proteomes" id="UP000292447"/>
    </source>
</evidence>
<proteinExistence type="predicted"/>
<dbReference type="Gene3D" id="1.25.40.20">
    <property type="entry name" value="Ankyrin repeat-containing domain"/>
    <property type="match status" value="1"/>
</dbReference>
<evidence type="ECO:0000256" key="2">
    <source>
        <dbReference type="ARBA" id="ARBA00023043"/>
    </source>
</evidence>
<keyword evidence="1" id="KW-0677">Repeat</keyword>
<dbReference type="SUPFAM" id="SSF48403">
    <property type="entry name" value="Ankyrin repeat"/>
    <property type="match status" value="1"/>
</dbReference>
<dbReference type="PANTHER" id="PTHR24188">
    <property type="entry name" value="ANKYRIN REPEAT PROTEIN"/>
    <property type="match status" value="1"/>
</dbReference>
<dbReference type="InterPro" id="IPR036770">
    <property type="entry name" value="Ankyrin_rpt-contain_sf"/>
</dbReference>
<evidence type="ECO:0000256" key="3">
    <source>
        <dbReference type="PROSITE-ProRule" id="PRU00023"/>
    </source>
</evidence>
<feature type="repeat" description="ANK" evidence="3">
    <location>
        <begin position="86"/>
        <end position="119"/>
    </location>
</feature>
<name>A0A4P6XS78_9ASCO</name>
<gene>
    <name evidence="5" type="ORF">METSCH_E05990</name>
</gene>
<dbReference type="SMART" id="SM00248">
    <property type="entry name" value="ANK"/>
    <property type="match status" value="2"/>
</dbReference>
<sequence>MTVTSLTQEEQDAIIYDAREGDLEYLQEVFTKIVPGSLLPTIRDEITLSTPVHMAAANGHLEVVKYLLSLVDEREAAELANAKNETGNTPLHWAAYNGHLDVVKVLVENYGADVYAKNALSHDALFEAEKNGQTAVENWMLLKFAPEETISVEDVGDDTKITYTPGQESYEIDRQAAEAAAVLKAKSGVDSADGADSVDEVKKQTEKLQI</sequence>
<dbReference type="Pfam" id="PF12796">
    <property type="entry name" value="Ank_2"/>
    <property type="match status" value="1"/>
</dbReference>
<dbReference type="Proteomes" id="UP000292447">
    <property type="component" value="Chromosome V"/>
</dbReference>
<feature type="region of interest" description="Disordered" evidence="4">
    <location>
        <begin position="190"/>
        <end position="210"/>
    </location>
</feature>
<reference evidence="6" key="1">
    <citation type="submission" date="2019-03" db="EMBL/GenBank/DDBJ databases">
        <title>Snf2 controls pulcherriminic acid biosynthesis and connects pigmentation and antifungal activity of the yeast Metschnikowia pulcherrima.</title>
        <authorList>
            <person name="Gore-Lloyd D."/>
            <person name="Sumann I."/>
            <person name="Brachmann A.O."/>
            <person name="Schneeberger K."/>
            <person name="Ortiz-Merino R.A."/>
            <person name="Moreno-Beltran M."/>
            <person name="Schlaefli M."/>
            <person name="Kirner P."/>
            <person name="Santos Kron A."/>
            <person name="Wolfe K.H."/>
            <person name="Piel J."/>
            <person name="Ahrens C.H."/>
            <person name="Henk D."/>
            <person name="Freimoser F.M."/>
        </authorList>
    </citation>
    <scope>NUCLEOTIDE SEQUENCE [LARGE SCALE GENOMIC DNA]</scope>
    <source>
        <strain evidence="6">APC 1.2</strain>
    </source>
</reference>
<feature type="compositionally biased region" description="Basic and acidic residues" evidence="4">
    <location>
        <begin position="199"/>
        <end position="210"/>
    </location>
</feature>
<keyword evidence="2 3" id="KW-0040">ANK repeat</keyword>
<keyword evidence="6" id="KW-1185">Reference proteome</keyword>
<protein>
    <submittedName>
        <fullName evidence="5">Uncharacterized protein</fullName>
    </submittedName>
</protein>
<dbReference type="PROSITE" id="PS50088">
    <property type="entry name" value="ANK_REPEAT"/>
    <property type="match status" value="2"/>
</dbReference>
<dbReference type="PRINTS" id="PR01415">
    <property type="entry name" value="ANKYRIN"/>
</dbReference>
<dbReference type="PROSITE" id="PS50297">
    <property type="entry name" value="ANK_REP_REGION"/>
    <property type="match status" value="2"/>
</dbReference>